<dbReference type="InterPro" id="IPR008840">
    <property type="entry name" value="Sipho_Gp157"/>
</dbReference>
<sequence length="162" mass="18783">MSLYDLTTDWQQVYDMEDLDAETWADTLESIEGEIKDKAINIGYVVKNLEADEAAIDAEIKRLQAKKKVVVKKKQGLKDYLQNSMIAVGIEKIKSAVFNIRIQKNPKSLKFDNEEQFMRNEFYDNYFIPQPPKLDKKQMLEDLKNGAVIEGVELQQSESLRF</sequence>
<dbReference type="EMBL" id="CP118627">
    <property type="protein sequence ID" value="WEA14856.1"/>
    <property type="molecule type" value="Genomic_DNA"/>
</dbReference>
<name>A0AAX3NFY6_9LACT</name>
<reference evidence="1" key="1">
    <citation type="submission" date="2023-02" db="EMBL/GenBank/DDBJ databases">
        <title>Comparative genomics and fermentation flavor characterization of five lactic acid bacteria reveal flavor biosynthesis metabolic pathways in fermented muskmelon puree.</title>
        <authorList>
            <person name="Yuan L."/>
            <person name="Li M."/>
            <person name="Xu X."/>
            <person name="Lao F."/>
            <person name="Wu J."/>
        </authorList>
    </citation>
    <scope>NUCLEOTIDE SEQUENCE</scope>
    <source>
        <strain evidence="1">Pa-2</strain>
    </source>
</reference>
<organism evidence="1 2">
    <name type="scientific">Lactococcus garvieae</name>
    <dbReference type="NCBI Taxonomy" id="1363"/>
    <lineage>
        <taxon>Bacteria</taxon>
        <taxon>Bacillati</taxon>
        <taxon>Bacillota</taxon>
        <taxon>Bacilli</taxon>
        <taxon>Lactobacillales</taxon>
        <taxon>Streptococcaceae</taxon>
        <taxon>Lactococcus</taxon>
    </lineage>
</organism>
<accession>A0AAX3NFY6</accession>
<proteinExistence type="predicted"/>
<evidence type="ECO:0000313" key="1">
    <source>
        <dbReference type="EMBL" id="WEA14856.1"/>
    </source>
</evidence>
<dbReference type="Pfam" id="PF05565">
    <property type="entry name" value="Sipho_Gp157"/>
    <property type="match status" value="1"/>
</dbReference>
<gene>
    <name evidence="1" type="ORF">PWF74_04940</name>
</gene>
<protein>
    <submittedName>
        <fullName evidence="1">Siphovirus Gp157 family protein</fullName>
    </submittedName>
</protein>
<evidence type="ECO:0000313" key="2">
    <source>
        <dbReference type="Proteomes" id="UP001217324"/>
    </source>
</evidence>
<dbReference type="AlphaFoldDB" id="A0AAX3NFY6"/>
<dbReference type="Proteomes" id="UP001217324">
    <property type="component" value="Chromosome"/>
</dbReference>
<dbReference type="RefSeq" id="WP_165706186.1">
    <property type="nucleotide sequence ID" value="NZ_CP118627.1"/>
</dbReference>